<proteinExistence type="predicted"/>
<feature type="domain" description="eCIS core" evidence="2">
    <location>
        <begin position="344"/>
        <end position="420"/>
    </location>
</feature>
<feature type="compositionally biased region" description="Polar residues" evidence="1">
    <location>
        <begin position="313"/>
        <end position="323"/>
    </location>
</feature>
<dbReference type="PANTHER" id="PTHR11501">
    <property type="entry name" value="MICROTUBULE-ASSOCIATED PROTEIN"/>
    <property type="match status" value="1"/>
</dbReference>
<accession>A0ABW3CXU2</accession>
<feature type="region of interest" description="Disordered" evidence="1">
    <location>
        <begin position="67"/>
        <end position="88"/>
    </location>
</feature>
<evidence type="ECO:0000259" key="2">
    <source>
        <dbReference type="Pfam" id="PF13699"/>
    </source>
</evidence>
<feature type="compositionally biased region" description="Basic and acidic residues" evidence="1">
    <location>
        <begin position="233"/>
        <end position="245"/>
    </location>
</feature>
<protein>
    <submittedName>
        <fullName evidence="3">DUF4157 domain-containing protein</fullName>
    </submittedName>
</protein>
<dbReference type="Pfam" id="PF13699">
    <property type="entry name" value="eCIS_core"/>
    <property type="match status" value="1"/>
</dbReference>
<evidence type="ECO:0000256" key="1">
    <source>
        <dbReference type="SAM" id="MobiDB-lite"/>
    </source>
</evidence>
<evidence type="ECO:0000313" key="4">
    <source>
        <dbReference type="Proteomes" id="UP001596978"/>
    </source>
</evidence>
<evidence type="ECO:0000313" key="3">
    <source>
        <dbReference type="EMBL" id="MFD0861694.1"/>
    </source>
</evidence>
<keyword evidence="4" id="KW-1185">Reference proteome</keyword>
<dbReference type="SUPFAM" id="SSF48371">
    <property type="entry name" value="ARM repeat"/>
    <property type="match status" value="1"/>
</dbReference>
<dbReference type="InterPro" id="IPR016024">
    <property type="entry name" value="ARM-type_fold"/>
</dbReference>
<dbReference type="RefSeq" id="WP_386405190.1">
    <property type="nucleotide sequence ID" value="NZ_JBHTJH010000004.1"/>
</dbReference>
<feature type="region of interest" description="Disordered" evidence="1">
    <location>
        <begin position="1"/>
        <end position="23"/>
    </location>
</feature>
<dbReference type="PANTHER" id="PTHR11501:SF18">
    <property type="entry name" value="MICROTUBULE-ASSOCIATED PROTEIN"/>
    <property type="match status" value="1"/>
</dbReference>
<name>A0ABW3CXU2_9FLAO</name>
<feature type="region of interest" description="Disordered" evidence="1">
    <location>
        <begin position="114"/>
        <end position="158"/>
    </location>
</feature>
<feature type="compositionally biased region" description="Basic and acidic residues" evidence="1">
    <location>
        <begin position="179"/>
        <end position="195"/>
    </location>
</feature>
<reference evidence="4" key="1">
    <citation type="journal article" date="2019" name="Int. J. Syst. Evol. Microbiol.">
        <title>The Global Catalogue of Microorganisms (GCM) 10K type strain sequencing project: providing services to taxonomists for standard genome sequencing and annotation.</title>
        <authorList>
            <consortium name="The Broad Institute Genomics Platform"/>
            <consortium name="The Broad Institute Genome Sequencing Center for Infectious Disease"/>
            <person name="Wu L."/>
            <person name="Ma J."/>
        </authorList>
    </citation>
    <scope>NUCLEOTIDE SEQUENCE [LARGE SCALE GENOMIC DNA]</scope>
    <source>
        <strain evidence="4">CCUG 62952</strain>
    </source>
</reference>
<feature type="compositionally biased region" description="Acidic residues" evidence="1">
    <location>
        <begin position="196"/>
        <end position="209"/>
    </location>
</feature>
<gene>
    <name evidence="3" type="ORF">ACFQ1M_05715</name>
</gene>
<sequence length="1465" mass="162913">MRTKAQHTAKPGNSHAFTKSNHSGATFFSNTDQFIGVQTKLSIGKPGDKYEVEADRAADAIVAKKNDSPAPFFAPNPLVQKQSQEENDTAIQEKPLVETITPVVQLQPEILQTQAEEESEVQLELEEDVQTKGEEEQLQAMPQEEESIQQKVAEDEIQTQVEEEPVQALIQKEESEEEVQAKCEDCEQEEQVQRQEEEEPLQMQVEEEPVQEKVREEEPVQTLLQKQEEEDQVQAKEETLQKQESEAPEVQQEIQPKPESELQSKEIVAPEPIVPSIQKQATEEVIQEKEEEEQEDTIQQKSVIQKIADPNEQEATTVQTKSEPNAAPASIESQLNTSKGGGAPLPDGTKQQMESGFGADFSSVRVHTDSTAVQMSKGLGAQAFTHGSDIYFNEGKYDTSSDSGQHLLAHELTHTVQQGAAVQTKMEVSKSPEQIQRLPSIVANRLNEYARFIPGYTLFTLIIGFNPILGRSVTPTATNLVEAVLELVPIWGVLLVNKLREYNIIEDAFDWISGQLSSLDITTNRIERLIDEAWERMDFIRWDPFDYNLGVLTDTFEGLYNNVVTFADNLKDHILEMIKEAVVEPLVGFLEENSPTYVLATKVIGRKFPLEEEVNAPTVEILEEFLILIGKQTEVEEMRNKGTLQETADWIDTQLGTFYSLLDRFSALFTRAWDAFSLENLHNIPAIFSGLLTDFGDLLQDFLDFALVVAAKVLEIIKNALLQWLNSFAADIPGFTLLTVIIAKNPLTGEDVPRTTVNIIRGFMGLVPGGEAKFQELQQTGVVTNAAARIDALITRLDISLAFIVGLFTDLWNSFTIDDLLNPIPAFQRITDAFGEPIRRLFEFVVEVIKILIELILQMMNIPPEMVGNIIANAMSAFEDIKNDPIGFLLNLMNAIKTGFMQFLGNIGTHLLNGLQNWLFGTLADAGIQMPADLSLQSILGLAMDVLGITVDNILERLALKIGQERVDQIRAVLDTLTGIWTFIKDVMERGPIAIWEYVQEKLNNLWDIIKDGIMGYIQEKVIQQAIGWLLSFLDVTGIMPIIRGVQTAFNAVMSFIEKLPEIIAIINSFVQGVADIARGSIQTAANFLEIALADGIPVAISFLAKQLGLGDISQKIQEMIEAARGKINEGIDWLIDKAMSMGRSILNALGLGGGDSEEEPPEGENNLNAEQAIEQITNRITQNVVPRLNGKNNVQTGAIMESVHQEETRWLEQNLDKTPYNGATPELLLIPKEDENSWWIEVKFNPITNIPKQDKGTGGTGWDQGTEYVGMFHGTNNNTEITSALEIDMSLLTGREEDGTGLELGSGLYLTHFYIDAKGYAPANSKNDDSNNGYIYHIGVPKDLLLSASHPQTPDTRAGDEHWASKGEVVKGQWKIIGSNGWKAGYQWVIKSEEAVRRLRIIRAYKPLEAADQLGRGRRQEFPTLYGGGSAGDVRRYQNQLVAAGQRHRFGESPSIQETGVGAD</sequence>
<feature type="region of interest" description="Disordered" evidence="1">
    <location>
        <begin position="171"/>
        <end position="355"/>
    </location>
</feature>
<dbReference type="EMBL" id="JBHTJH010000004">
    <property type="protein sequence ID" value="MFD0861694.1"/>
    <property type="molecule type" value="Genomic_DNA"/>
</dbReference>
<dbReference type="Proteomes" id="UP001596978">
    <property type="component" value="Unassembled WGS sequence"/>
</dbReference>
<feature type="compositionally biased region" description="Acidic residues" evidence="1">
    <location>
        <begin position="115"/>
        <end position="128"/>
    </location>
</feature>
<comment type="caution">
    <text evidence="3">The sequence shown here is derived from an EMBL/GenBank/DDBJ whole genome shotgun (WGS) entry which is preliminary data.</text>
</comment>
<dbReference type="InterPro" id="IPR025295">
    <property type="entry name" value="eCIS_core_dom"/>
</dbReference>
<organism evidence="3 4">
    <name type="scientific">Sungkyunkwania multivorans</name>
    <dbReference type="NCBI Taxonomy" id="1173618"/>
    <lineage>
        <taxon>Bacteria</taxon>
        <taxon>Pseudomonadati</taxon>
        <taxon>Bacteroidota</taxon>
        <taxon>Flavobacteriia</taxon>
        <taxon>Flavobacteriales</taxon>
        <taxon>Flavobacteriaceae</taxon>
        <taxon>Sungkyunkwania</taxon>
    </lineage>
</organism>
<dbReference type="InterPro" id="IPR027324">
    <property type="entry name" value="MAP2/MAP4/Tau"/>
</dbReference>